<dbReference type="EMBL" id="FLRC01000002">
    <property type="protein sequence ID" value="SBT23704.1"/>
    <property type="molecule type" value="Genomic_DNA"/>
</dbReference>
<feature type="modified residue" description="O-(phosphoribosyl dephospho-coenzyme A)serine" evidence="5">
    <location>
        <position position="27"/>
    </location>
</feature>
<evidence type="ECO:0000313" key="8">
    <source>
        <dbReference type="Proteomes" id="UP000078558"/>
    </source>
</evidence>
<protein>
    <recommendedName>
        <fullName evidence="4">Malonate decarboxylase acyl carrier protein</fullName>
    </recommendedName>
</protein>
<comment type="PTM">
    <text evidence="5">Covalently binds the prosthetic group of malonate decarboxylase.</text>
</comment>
<reference evidence="7 8" key="2">
    <citation type="submission" date="2017-08" db="EMBL/GenBank/DDBJ databases">
        <authorList>
            <person name="de Groot N.N."/>
        </authorList>
    </citation>
    <scope>NUCLEOTIDE SEQUENCE [LARGE SCALE GENOMIC DNA]</scope>
    <source>
        <strain evidence="7">Orrdi1</strain>
    </source>
</reference>
<evidence type="ECO:0000313" key="6">
    <source>
        <dbReference type="EMBL" id="SBT23704.1"/>
    </source>
</evidence>
<accession>A0A1C3JX19</accession>
<comment type="subcellular location">
    <subcellularLocation>
        <location evidence="1">Cytoplasm</location>
    </subcellularLocation>
</comment>
<evidence type="ECO:0000256" key="3">
    <source>
        <dbReference type="ARBA" id="ARBA00022553"/>
    </source>
</evidence>
<evidence type="ECO:0000256" key="4">
    <source>
        <dbReference type="NCBIfam" id="TIGR03130"/>
    </source>
</evidence>
<proteinExistence type="inferred from homology"/>
<reference evidence="6 8" key="1">
    <citation type="submission" date="2016-06" db="EMBL/GenBank/DDBJ databases">
        <authorList>
            <person name="Kjaerup R.B."/>
            <person name="Dalgaard T.S."/>
            <person name="Juul-Madsen H.R."/>
        </authorList>
    </citation>
    <scope>NUCLEOTIDE SEQUENCE [LARGE SCALE GENOMIC DNA]</scope>
    <source>
        <strain evidence="6">Orrdi1</strain>
    </source>
</reference>
<dbReference type="HAMAP" id="MF_00710">
    <property type="entry name" value="Malonate_deCO2ase_dsu"/>
    <property type="match status" value="1"/>
</dbReference>
<evidence type="ECO:0000313" key="7">
    <source>
        <dbReference type="EMBL" id="SOE47678.1"/>
    </source>
</evidence>
<dbReference type="GO" id="GO:0005737">
    <property type="term" value="C:cytoplasm"/>
    <property type="evidence" value="ECO:0007669"/>
    <property type="project" value="UniProtKB-SubCell"/>
</dbReference>
<dbReference type="NCBIfam" id="TIGR03130">
    <property type="entry name" value="malonate_delta"/>
    <property type="match status" value="1"/>
</dbReference>
<dbReference type="InterPro" id="IPR009662">
    <property type="entry name" value="Malonate_deCO2ase_dsu"/>
</dbReference>
<keyword evidence="8" id="KW-1185">Reference proteome</keyword>
<dbReference type="OrthoDB" id="120290at2"/>
<dbReference type="STRING" id="1851544.ODI_03732"/>
<evidence type="ECO:0000256" key="5">
    <source>
        <dbReference type="PIRSR" id="PIRSR609662-50"/>
    </source>
</evidence>
<dbReference type="Pfam" id="PF06857">
    <property type="entry name" value="ACP"/>
    <property type="match status" value="1"/>
</dbReference>
<evidence type="ECO:0000256" key="2">
    <source>
        <dbReference type="ARBA" id="ARBA00022490"/>
    </source>
</evidence>
<dbReference type="InterPro" id="IPR023439">
    <property type="entry name" value="Mal_deCO2ase/Cit_lyase_ACP"/>
</dbReference>
<dbReference type="EMBL" id="LT907988">
    <property type="protein sequence ID" value="SOE47678.1"/>
    <property type="molecule type" value="Genomic_DNA"/>
</dbReference>
<sequence length="107" mass="11199">MEQLHYRHEGGKPLAAAGAQLVGVVASGNLEVLVESAQLAGACEVDITTAATGFGRIWEAVIQDFFTRHPLGDVRVSINDNGATPAIVSLRLDQAVEAYRAATGAKP</sequence>
<dbReference type="RefSeq" id="WP_067749074.1">
    <property type="nucleotide sequence ID" value="NZ_LT907988.1"/>
</dbReference>
<dbReference type="AlphaFoldDB" id="A0A1C3JX19"/>
<dbReference type="KEGG" id="odi:ODI_R0981"/>
<keyword evidence="2" id="KW-0963">Cytoplasm</keyword>
<organism evidence="6 8">
    <name type="scientific">Orrella dioscoreae</name>
    <dbReference type="NCBI Taxonomy" id="1851544"/>
    <lineage>
        <taxon>Bacteria</taxon>
        <taxon>Pseudomonadati</taxon>
        <taxon>Pseudomonadota</taxon>
        <taxon>Betaproteobacteria</taxon>
        <taxon>Burkholderiales</taxon>
        <taxon>Alcaligenaceae</taxon>
        <taxon>Orrella</taxon>
    </lineage>
</organism>
<evidence type="ECO:0000256" key="1">
    <source>
        <dbReference type="ARBA" id="ARBA00004496"/>
    </source>
</evidence>
<keyword evidence="3 5" id="KW-0597">Phosphoprotein</keyword>
<name>A0A1C3JX19_9BURK</name>
<gene>
    <name evidence="6" type="ORF">ODI_03732</name>
    <name evidence="7" type="ORF">ODI_R0981</name>
</gene>
<dbReference type="Proteomes" id="UP000078558">
    <property type="component" value="Chromosome I"/>
</dbReference>